<gene>
    <name evidence="1" type="ORF">FOZ63_019192</name>
</gene>
<sequence>SGVSHHCVFEAISSTSSSIHSSYESKLRSVAEPLLEQERISILAGLVLRWS</sequence>
<evidence type="ECO:0000313" key="2">
    <source>
        <dbReference type="Proteomes" id="UP000553632"/>
    </source>
</evidence>
<keyword evidence="2" id="KW-1185">Reference proteome</keyword>
<protein>
    <submittedName>
        <fullName evidence="1">Uncharacterized protein</fullName>
    </submittedName>
</protein>
<proteinExistence type="predicted"/>
<feature type="non-terminal residue" evidence="1">
    <location>
        <position position="51"/>
    </location>
</feature>
<dbReference type="AlphaFoldDB" id="A0A7J6UK75"/>
<name>A0A7J6UK75_PEROL</name>
<evidence type="ECO:0000313" key="1">
    <source>
        <dbReference type="EMBL" id="KAF4757441.1"/>
    </source>
</evidence>
<dbReference type="EMBL" id="JABANO010002663">
    <property type="protein sequence ID" value="KAF4757441.1"/>
    <property type="molecule type" value="Genomic_DNA"/>
</dbReference>
<comment type="caution">
    <text evidence="1">The sequence shown here is derived from an EMBL/GenBank/DDBJ whole genome shotgun (WGS) entry which is preliminary data.</text>
</comment>
<feature type="non-terminal residue" evidence="1">
    <location>
        <position position="1"/>
    </location>
</feature>
<dbReference type="Proteomes" id="UP000553632">
    <property type="component" value="Unassembled WGS sequence"/>
</dbReference>
<organism evidence="1 2">
    <name type="scientific">Perkinsus olseni</name>
    <name type="common">Perkinsus atlanticus</name>
    <dbReference type="NCBI Taxonomy" id="32597"/>
    <lineage>
        <taxon>Eukaryota</taxon>
        <taxon>Sar</taxon>
        <taxon>Alveolata</taxon>
        <taxon>Perkinsozoa</taxon>
        <taxon>Perkinsea</taxon>
        <taxon>Perkinsida</taxon>
        <taxon>Perkinsidae</taxon>
        <taxon>Perkinsus</taxon>
    </lineage>
</organism>
<accession>A0A7J6UK75</accession>
<reference evidence="1 2" key="1">
    <citation type="submission" date="2020-04" db="EMBL/GenBank/DDBJ databases">
        <title>Perkinsus olseni comparative genomics.</title>
        <authorList>
            <person name="Bogema D.R."/>
        </authorList>
    </citation>
    <scope>NUCLEOTIDE SEQUENCE [LARGE SCALE GENOMIC DNA]</scope>
    <source>
        <strain evidence="1 2">ATCC PRA-207</strain>
    </source>
</reference>